<name>A0A177AQ06_9BILA</name>
<evidence type="ECO:0000313" key="1">
    <source>
        <dbReference type="EMBL" id="OAF64099.1"/>
    </source>
</evidence>
<dbReference type="AlphaFoldDB" id="A0A177AQ06"/>
<proteinExistence type="predicted"/>
<dbReference type="EMBL" id="LWCA01002131">
    <property type="protein sequence ID" value="OAF64099.1"/>
    <property type="molecule type" value="Genomic_DNA"/>
</dbReference>
<accession>A0A177AQ06</accession>
<evidence type="ECO:0000313" key="2">
    <source>
        <dbReference type="Proteomes" id="UP000078046"/>
    </source>
</evidence>
<comment type="caution">
    <text evidence="1">The sequence shown here is derived from an EMBL/GenBank/DDBJ whole genome shotgun (WGS) entry which is preliminary data.</text>
</comment>
<keyword evidence="2" id="KW-1185">Reference proteome</keyword>
<protein>
    <submittedName>
        <fullName evidence="1">Uncharacterized protein</fullName>
    </submittedName>
</protein>
<sequence>MLFPKSKIDRKKFNIQCAEHRKKYIARMKKNYDSKVRVNSHHFNNYQPNNPLLSKEQNLYKTRQVERKTRIPTHLKDYDFSREV</sequence>
<reference evidence="1 2" key="1">
    <citation type="submission" date="2016-04" db="EMBL/GenBank/DDBJ databases">
        <title>The genome of Intoshia linei affirms orthonectids as highly simplified spiralians.</title>
        <authorList>
            <person name="Mikhailov K.V."/>
            <person name="Slusarev G.S."/>
            <person name="Nikitin M.A."/>
            <person name="Logacheva M.D."/>
            <person name="Penin A."/>
            <person name="Aleoshin V."/>
            <person name="Panchin Y.V."/>
        </authorList>
    </citation>
    <scope>NUCLEOTIDE SEQUENCE [LARGE SCALE GENOMIC DNA]</scope>
    <source>
        <strain evidence="1">Intl2013</strain>
        <tissue evidence="1">Whole animal</tissue>
    </source>
</reference>
<gene>
    <name evidence="1" type="ORF">A3Q56_08125</name>
</gene>
<dbReference type="Proteomes" id="UP000078046">
    <property type="component" value="Unassembled WGS sequence"/>
</dbReference>
<organism evidence="1 2">
    <name type="scientific">Intoshia linei</name>
    <dbReference type="NCBI Taxonomy" id="1819745"/>
    <lineage>
        <taxon>Eukaryota</taxon>
        <taxon>Metazoa</taxon>
        <taxon>Spiralia</taxon>
        <taxon>Lophotrochozoa</taxon>
        <taxon>Mesozoa</taxon>
        <taxon>Orthonectida</taxon>
        <taxon>Rhopaluridae</taxon>
        <taxon>Intoshia</taxon>
    </lineage>
</organism>